<evidence type="ECO:0000256" key="3">
    <source>
        <dbReference type="ARBA" id="ARBA00022741"/>
    </source>
</evidence>
<keyword evidence="2" id="KW-0813">Transport</keyword>
<dbReference type="SMART" id="SM00382">
    <property type="entry name" value="AAA"/>
    <property type="match status" value="1"/>
</dbReference>
<dbReference type="PANTHER" id="PTHR43423">
    <property type="entry name" value="ABC TRANSPORTER I FAMILY MEMBER 17"/>
    <property type="match status" value="1"/>
</dbReference>
<name>A0A4R0P4W1_9HYPH</name>
<dbReference type="Proteomes" id="UP000291301">
    <property type="component" value="Unassembled WGS sequence"/>
</dbReference>
<dbReference type="AlphaFoldDB" id="A0A4R0P4W1"/>
<dbReference type="PROSITE" id="PS50893">
    <property type="entry name" value="ABC_TRANSPORTER_2"/>
    <property type="match status" value="1"/>
</dbReference>
<evidence type="ECO:0000313" key="7">
    <source>
        <dbReference type="Proteomes" id="UP000291301"/>
    </source>
</evidence>
<evidence type="ECO:0000259" key="5">
    <source>
        <dbReference type="PROSITE" id="PS50893"/>
    </source>
</evidence>
<comment type="caution">
    <text evidence="6">The sequence shown here is derived from an EMBL/GenBank/DDBJ whole genome shotgun (WGS) entry which is preliminary data.</text>
</comment>
<dbReference type="PROSITE" id="PS00211">
    <property type="entry name" value="ABC_TRANSPORTER_1"/>
    <property type="match status" value="1"/>
</dbReference>
<dbReference type="InterPro" id="IPR003593">
    <property type="entry name" value="AAA+_ATPase"/>
</dbReference>
<evidence type="ECO:0000256" key="1">
    <source>
        <dbReference type="ARBA" id="ARBA00005417"/>
    </source>
</evidence>
<sequence length="248" mass="26199">MLRAVIDPPAPAAPEGAASTRLRTRNIVLKIDGKSVLDGVTLDFDPDRLTVIMGPNGAGKSLLLRILHGLLKPTGGEVSWGGGPAGPPRQAMVFQKPVLLRRSVAANIDYVLPKSECRDGEECAGLLARVGLAHKARQAARLLSGGEQQRLALARALATKPEALFLDEPTASLDPPSVLMIEQLVKEIQSTGTKVLFVTHDVAQARRLADDVVFLHRGCVTDHAPAADFFGGACSPVAADFLAGKIVI</sequence>
<reference evidence="6 7" key="1">
    <citation type="journal article" date="2015" name="Antonie Van Leeuwenhoek">
        <title>Oricola cellulosilytica gen. nov., sp. nov., a cellulose-degrading bacterium of the family Phyllobacteriaceae isolated from surface seashore water, and emended descriptions of Mesorhizobium loti and Phyllobacterium myrsinacearum.</title>
        <authorList>
            <person name="Hameed A."/>
            <person name="Shahina M."/>
            <person name="Lai W.A."/>
            <person name="Lin S.Y."/>
            <person name="Young L.S."/>
            <person name="Liu Y.C."/>
            <person name="Hsu Y.H."/>
            <person name="Young C.C."/>
        </authorList>
    </citation>
    <scope>NUCLEOTIDE SEQUENCE [LARGE SCALE GENOMIC DNA]</scope>
    <source>
        <strain evidence="6 7">KCTC 52183</strain>
    </source>
</reference>
<organism evidence="6 7">
    <name type="scientific">Oricola cellulosilytica</name>
    <dbReference type="NCBI Taxonomy" id="1429082"/>
    <lineage>
        <taxon>Bacteria</taxon>
        <taxon>Pseudomonadati</taxon>
        <taxon>Pseudomonadota</taxon>
        <taxon>Alphaproteobacteria</taxon>
        <taxon>Hyphomicrobiales</taxon>
        <taxon>Ahrensiaceae</taxon>
        <taxon>Oricola</taxon>
    </lineage>
</organism>
<protein>
    <submittedName>
        <fullName evidence="6">ATP-binding cassette domain-containing protein</fullName>
    </submittedName>
</protein>
<proteinExistence type="inferred from homology"/>
<dbReference type="GO" id="GO:0016887">
    <property type="term" value="F:ATP hydrolysis activity"/>
    <property type="evidence" value="ECO:0007669"/>
    <property type="project" value="InterPro"/>
</dbReference>
<dbReference type="OrthoDB" id="9802264at2"/>
<keyword evidence="4 6" id="KW-0067">ATP-binding</keyword>
<dbReference type="GO" id="GO:0005524">
    <property type="term" value="F:ATP binding"/>
    <property type="evidence" value="ECO:0007669"/>
    <property type="project" value="UniProtKB-KW"/>
</dbReference>
<evidence type="ECO:0000256" key="4">
    <source>
        <dbReference type="ARBA" id="ARBA00022840"/>
    </source>
</evidence>
<keyword evidence="3" id="KW-0547">Nucleotide-binding</keyword>
<gene>
    <name evidence="6" type="ORF">E0D97_16360</name>
</gene>
<evidence type="ECO:0000313" key="6">
    <source>
        <dbReference type="EMBL" id="TCD11903.1"/>
    </source>
</evidence>
<dbReference type="RefSeq" id="WP_131570953.1">
    <property type="nucleotide sequence ID" value="NZ_JAINFK010000007.1"/>
</dbReference>
<keyword evidence="7" id="KW-1185">Reference proteome</keyword>
<evidence type="ECO:0000256" key="2">
    <source>
        <dbReference type="ARBA" id="ARBA00022448"/>
    </source>
</evidence>
<dbReference type="Pfam" id="PF00005">
    <property type="entry name" value="ABC_tran"/>
    <property type="match status" value="1"/>
</dbReference>
<accession>A0A4R0P4W1</accession>
<dbReference type="InterPro" id="IPR027417">
    <property type="entry name" value="P-loop_NTPase"/>
</dbReference>
<dbReference type="Gene3D" id="3.40.50.300">
    <property type="entry name" value="P-loop containing nucleotide triphosphate hydrolases"/>
    <property type="match status" value="1"/>
</dbReference>
<dbReference type="PANTHER" id="PTHR43423:SF1">
    <property type="entry name" value="ABC TRANSPORTER I FAMILY MEMBER 17"/>
    <property type="match status" value="1"/>
</dbReference>
<feature type="domain" description="ABC transporter" evidence="5">
    <location>
        <begin position="22"/>
        <end position="242"/>
    </location>
</feature>
<dbReference type="InterPro" id="IPR003439">
    <property type="entry name" value="ABC_transporter-like_ATP-bd"/>
</dbReference>
<dbReference type="InterPro" id="IPR017871">
    <property type="entry name" value="ABC_transporter-like_CS"/>
</dbReference>
<comment type="similarity">
    <text evidence="1">Belongs to the ABC transporter superfamily.</text>
</comment>
<dbReference type="SUPFAM" id="SSF52540">
    <property type="entry name" value="P-loop containing nucleoside triphosphate hydrolases"/>
    <property type="match status" value="1"/>
</dbReference>
<dbReference type="EMBL" id="SJST01000008">
    <property type="protein sequence ID" value="TCD11903.1"/>
    <property type="molecule type" value="Genomic_DNA"/>
</dbReference>